<dbReference type="InterPro" id="IPR028431">
    <property type="entry name" value="NADP_DH_HndA-like"/>
</dbReference>
<dbReference type="Proteomes" id="UP000237040">
    <property type="component" value="Unassembled WGS sequence"/>
</dbReference>
<dbReference type="PROSITE" id="PS01099">
    <property type="entry name" value="COMPLEX1_24K"/>
    <property type="match status" value="1"/>
</dbReference>
<comment type="similarity">
    <text evidence="1">Belongs to the complex I 24 kDa subunit family.</text>
</comment>
<proteinExistence type="inferred from homology"/>
<feature type="binding site" evidence="7">
    <location>
        <position position="64"/>
    </location>
    <ligand>
        <name>[2Fe-2S] cluster</name>
        <dbReference type="ChEBI" id="CHEBI:190135"/>
    </ligand>
</feature>
<protein>
    <submittedName>
        <fullName evidence="8">NADH-quinone oxidoreductase subunit E</fullName>
    </submittedName>
</protein>
<evidence type="ECO:0000256" key="1">
    <source>
        <dbReference type="ARBA" id="ARBA00010643"/>
    </source>
</evidence>
<dbReference type="PANTHER" id="PTHR43342">
    <property type="entry name" value="NADH-QUINONE OXIDOREDUCTASE, E SUBUNIT"/>
    <property type="match status" value="1"/>
</dbReference>
<comment type="cofactor">
    <cofactor evidence="6">
        <name>[2Fe-2S] cluster</name>
        <dbReference type="ChEBI" id="CHEBI:190135"/>
    </cofactor>
</comment>
<dbReference type="Gene3D" id="1.10.10.1590">
    <property type="entry name" value="NADH-quinone oxidoreductase subunit E"/>
    <property type="match status" value="1"/>
</dbReference>
<dbReference type="SUPFAM" id="SSF52833">
    <property type="entry name" value="Thioredoxin-like"/>
    <property type="match status" value="1"/>
</dbReference>
<evidence type="ECO:0000256" key="6">
    <source>
        <dbReference type="ARBA" id="ARBA00034078"/>
    </source>
</evidence>
<evidence type="ECO:0000256" key="3">
    <source>
        <dbReference type="ARBA" id="ARBA00022723"/>
    </source>
</evidence>
<evidence type="ECO:0000256" key="7">
    <source>
        <dbReference type="PIRSR" id="PIRSR000216-1"/>
    </source>
</evidence>
<evidence type="ECO:0000256" key="5">
    <source>
        <dbReference type="ARBA" id="ARBA00023014"/>
    </source>
</evidence>
<dbReference type="InterPro" id="IPR036249">
    <property type="entry name" value="Thioredoxin-like_sf"/>
</dbReference>
<feature type="binding site" evidence="7">
    <location>
        <position position="105"/>
    </location>
    <ligand>
        <name>[2Fe-2S] cluster</name>
        <dbReference type="ChEBI" id="CHEBI:190135"/>
    </ligand>
</feature>
<evidence type="ECO:0000256" key="4">
    <source>
        <dbReference type="ARBA" id="ARBA00023004"/>
    </source>
</evidence>
<dbReference type="GO" id="GO:0016491">
    <property type="term" value="F:oxidoreductase activity"/>
    <property type="evidence" value="ECO:0007669"/>
    <property type="project" value="InterPro"/>
</dbReference>
<dbReference type="EMBL" id="PNIL01000027">
    <property type="protein sequence ID" value="PMP68125.1"/>
    <property type="molecule type" value="Genomic_DNA"/>
</dbReference>
<feature type="binding site" evidence="7">
    <location>
        <position position="109"/>
    </location>
    <ligand>
        <name>[2Fe-2S] cluster</name>
        <dbReference type="ChEBI" id="CHEBI:190135"/>
    </ligand>
</feature>
<dbReference type="Gene3D" id="3.40.30.10">
    <property type="entry name" value="Glutaredoxin"/>
    <property type="match status" value="1"/>
</dbReference>
<keyword evidence="4 7" id="KW-0408">Iron</keyword>
<dbReference type="AlphaFoldDB" id="A0A2J6WF89"/>
<dbReference type="InterPro" id="IPR041921">
    <property type="entry name" value="NuoE_N"/>
</dbReference>
<keyword evidence="2 7" id="KW-0001">2Fe-2S</keyword>
<dbReference type="PIRSF" id="PIRSF000216">
    <property type="entry name" value="NADH_DH_24kDa"/>
    <property type="match status" value="1"/>
</dbReference>
<keyword evidence="3 7" id="KW-0479">Metal-binding</keyword>
<name>A0A2J6WF89_9BACT</name>
<dbReference type="Pfam" id="PF01257">
    <property type="entry name" value="2Fe-2S_thioredx"/>
    <property type="match status" value="1"/>
</dbReference>
<evidence type="ECO:0000313" key="8">
    <source>
        <dbReference type="EMBL" id="PMP68125.1"/>
    </source>
</evidence>
<dbReference type="RefSeq" id="WP_424586594.1">
    <property type="nucleotide sequence ID" value="NZ_JBNARP010000003.1"/>
</dbReference>
<dbReference type="GO" id="GO:0051537">
    <property type="term" value="F:2 iron, 2 sulfur cluster binding"/>
    <property type="evidence" value="ECO:0007669"/>
    <property type="project" value="UniProtKB-KW"/>
</dbReference>
<comment type="cofactor">
    <cofactor evidence="7">
        <name>[2Fe-2S] cluster</name>
        <dbReference type="ChEBI" id="CHEBI:190135"/>
    </cofactor>
    <text evidence="7">Binds 1 [2Fe-2S] cluster.</text>
</comment>
<dbReference type="InterPro" id="IPR002023">
    <property type="entry name" value="NuoE-like"/>
</dbReference>
<dbReference type="GO" id="GO:0046872">
    <property type="term" value="F:metal ion binding"/>
    <property type="evidence" value="ECO:0007669"/>
    <property type="project" value="UniProtKB-KW"/>
</dbReference>
<dbReference type="CDD" id="cd03064">
    <property type="entry name" value="TRX_Fd_NuoE"/>
    <property type="match status" value="1"/>
</dbReference>
<organism evidence="8 9">
    <name type="scientific">Caldisericum exile</name>
    <dbReference type="NCBI Taxonomy" id="693075"/>
    <lineage>
        <taxon>Bacteria</taxon>
        <taxon>Pseudomonadati</taxon>
        <taxon>Caldisericota/Cryosericota group</taxon>
        <taxon>Caldisericota</taxon>
        <taxon>Caldisericia</taxon>
        <taxon>Caldisericales</taxon>
        <taxon>Caldisericaceae</taxon>
        <taxon>Caldisericum</taxon>
    </lineage>
</organism>
<keyword evidence="5 7" id="KW-0411">Iron-sulfur</keyword>
<dbReference type="InterPro" id="IPR042128">
    <property type="entry name" value="NuoE_dom"/>
</dbReference>
<reference evidence="8 9" key="1">
    <citation type="submission" date="2018-01" db="EMBL/GenBank/DDBJ databases">
        <title>Metagenomic assembled genomes from two thermal pools in the Uzon Caldera, Kamchatka, Russia.</title>
        <authorList>
            <person name="Wilkins L."/>
            <person name="Ettinger C."/>
        </authorList>
    </citation>
    <scope>NUCLEOTIDE SEQUENCE [LARGE SCALE GENOMIC DNA]</scope>
    <source>
        <strain evidence="8">ZAV-07</strain>
    </source>
</reference>
<comment type="caution">
    <text evidence="8">The sequence shown here is derived from an EMBL/GenBank/DDBJ whole genome shotgun (WGS) entry which is preliminary data.</text>
</comment>
<evidence type="ECO:0000313" key="9">
    <source>
        <dbReference type="Proteomes" id="UP000237040"/>
    </source>
</evidence>
<sequence>MKGKSLIDVLHEIQEANPENYVPEDLALRVSETFKTSPSKVYGVLTFYTMFSAKPRGKHIVRVCRSLSCHLAEGEKIVRKLKEELGIDFGETTEDKEFTLEESSCLGMCSVAPSMMIDDVPFGNLKEEDIPLIIKKVREGAL</sequence>
<evidence type="ECO:0000256" key="2">
    <source>
        <dbReference type="ARBA" id="ARBA00022714"/>
    </source>
</evidence>
<gene>
    <name evidence="8" type="ORF">C0189_01725</name>
</gene>
<feature type="binding site" evidence="7">
    <location>
        <position position="69"/>
    </location>
    <ligand>
        <name>[2Fe-2S] cluster</name>
        <dbReference type="ChEBI" id="CHEBI:190135"/>
    </ligand>
</feature>
<dbReference type="PANTHER" id="PTHR43342:SF1">
    <property type="entry name" value="BIFURCATING [FEFE] HYDROGENASE GAMMA SUBUNIT"/>
    <property type="match status" value="1"/>
</dbReference>
<accession>A0A2J6WF89</accession>